<dbReference type="InterPro" id="IPR012914">
    <property type="entry name" value="PucR_dom"/>
</dbReference>
<evidence type="ECO:0000313" key="3">
    <source>
        <dbReference type="EMBL" id="TCP20717.1"/>
    </source>
</evidence>
<dbReference type="AlphaFoldDB" id="A0A4R2NH71"/>
<dbReference type="InterPro" id="IPR042070">
    <property type="entry name" value="PucR_C-HTH_sf"/>
</dbReference>
<dbReference type="InterPro" id="IPR025736">
    <property type="entry name" value="PucR_C-HTH_dom"/>
</dbReference>
<evidence type="ECO:0000259" key="2">
    <source>
        <dbReference type="Pfam" id="PF13556"/>
    </source>
</evidence>
<feature type="domain" description="Purine catabolism PurC-like" evidence="1">
    <location>
        <begin position="7"/>
        <end position="125"/>
    </location>
</feature>
<dbReference type="Pfam" id="PF13556">
    <property type="entry name" value="HTH_30"/>
    <property type="match status" value="1"/>
</dbReference>
<comment type="caution">
    <text evidence="3">The sequence shown here is derived from an EMBL/GenBank/DDBJ whole genome shotgun (WGS) entry which is preliminary data.</text>
</comment>
<evidence type="ECO:0000259" key="1">
    <source>
        <dbReference type="Pfam" id="PF07905"/>
    </source>
</evidence>
<reference evidence="3 4" key="1">
    <citation type="submission" date="2019-03" db="EMBL/GenBank/DDBJ databases">
        <title>Genomic Encyclopedia of Type Strains, Phase IV (KMG-IV): sequencing the most valuable type-strain genomes for metagenomic binning, comparative biology and taxonomic classification.</title>
        <authorList>
            <person name="Goeker M."/>
        </authorList>
    </citation>
    <scope>NUCLEOTIDE SEQUENCE [LARGE SCALE GENOMIC DNA]</scope>
    <source>
        <strain evidence="3 4">DSM 19377</strain>
    </source>
</reference>
<evidence type="ECO:0000313" key="4">
    <source>
        <dbReference type="Proteomes" id="UP000295416"/>
    </source>
</evidence>
<gene>
    <name evidence="3" type="ORF">EV207_15020</name>
</gene>
<organism evidence="3 4">
    <name type="scientific">Scopulibacillus darangshiensis</name>
    <dbReference type="NCBI Taxonomy" id="442528"/>
    <lineage>
        <taxon>Bacteria</taxon>
        <taxon>Bacillati</taxon>
        <taxon>Bacillota</taxon>
        <taxon>Bacilli</taxon>
        <taxon>Bacillales</taxon>
        <taxon>Sporolactobacillaceae</taxon>
        <taxon>Scopulibacillus</taxon>
    </lineage>
</organism>
<dbReference type="RefSeq" id="WP_165887022.1">
    <property type="nucleotide sequence ID" value="NZ_SLXK01000050.1"/>
</dbReference>
<dbReference type="Gene3D" id="1.10.10.2840">
    <property type="entry name" value="PucR C-terminal helix-turn-helix domain"/>
    <property type="match status" value="1"/>
</dbReference>
<protein>
    <submittedName>
        <fullName evidence="3">PucR-like helix-turn-helix protein</fullName>
    </submittedName>
</protein>
<accession>A0A4R2NH71</accession>
<feature type="domain" description="PucR C-terminal helix-turn-helix" evidence="2">
    <location>
        <begin position="479"/>
        <end position="535"/>
    </location>
</feature>
<dbReference type="PANTHER" id="PTHR33744">
    <property type="entry name" value="CARBOHYDRATE DIACID REGULATOR"/>
    <property type="match status" value="1"/>
</dbReference>
<keyword evidence="4" id="KW-1185">Reference proteome</keyword>
<dbReference type="PANTHER" id="PTHR33744:SF1">
    <property type="entry name" value="DNA-BINDING TRANSCRIPTIONAL ACTIVATOR ADER"/>
    <property type="match status" value="1"/>
</dbReference>
<dbReference type="EMBL" id="SLXK01000050">
    <property type="protein sequence ID" value="TCP20717.1"/>
    <property type="molecule type" value="Genomic_DNA"/>
</dbReference>
<dbReference type="InterPro" id="IPR051448">
    <property type="entry name" value="CdaR-like_regulators"/>
</dbReference>
<proteinExistence type="predicted"/>
<name>A0A4R2NH71_9BACL</name>
<sequence>MITVKEALRLPELDTVTVRAGKSGLFRKIRWAHVIDHDDMQHFLEGGELLLTCGQVWPQDKKLEDQLIKGFQRYKISGILFATGVYLKECPPAVVTFGEKYAIPVLEVPFQVPFVKITHTIHLEILNRQIRNKELTDQLPLELTQNLKHANSRIDVCKTLSESLKCPVVTTDQTNNILDKVIPANGKLADIPHLMNKLTHEFENLYFYNNHREKGESENKTKAIVVRAASPPHAMAVPLQVGEIFSGAIWLLNFSQQLEERHALALEHAAAVLLDINLNNKEVEITRKQLRLELLELLIEKPLSAETVIENRMRKLGLEPKANWIVGFVLSGNNAASSSEASLNDVCKKWIDQSETINGFCEAYEGQWTLLLTSNLEHPELQDQFNHFYDYLQGTSKKMVPVLVYGGIKTEMAAIFESYQDARTLAPIVQYLSPSGGVYLADHFRRELALYGGVAPDKAQEFRNLILPEELLSERGAALYETLKCLASHNYNRESVAKALYIHRNTLRYRIERIEKLLQDSLSSPKCKFWIQVAIDLEPLTMQTD</sequence>
<dbReference type="Proteomes" id="UP000295416">
    <property type="component" value="Unassembled WGS sequence"/>
</dbReference>
<dbReference type="Pfam" id="PF07905">
    <property type="entry name" value="PucR"/>
    <property type="match status" value="1"/>
</dbReference>